<dbReference type="InterPro" id="IPR032675">
    <property type="entry name" value="LRR_dom_sf"/>
</dbReference>
<gene>
    <name evidence="1" type="ORF">GCM10009804_36670</name>
</gene>
<dbReference type="Proteomes" id="UP001501705">
    <property type="component" value="Unassembled WGS sequence"/>
</dbReference>
<dbReference type="Gene3D" id="3.80.10.10">
    <property type="entry name" value="Ribonuclease Inhibitor"/>
    <property type="match status" value="1"/>
</dbReference>
<evidence type="ECO:0000313" key="1">
    <source>
        <dbReference type="EMBL" id="GAA1576717.1"/>
    </source>
</evidence>
<accession>A0ABN2DIE3</accession>
<sequence length="291" mass="32136">MTRQTFVVGQRLNGTIEMVITGSWSDEAGAAFIDEGADTLVLNYALGFDMADLGFLDGLPVRNLVVIDRRLQSLDPIYSLASTLRSLSLTVDPALTVDLERLAELTEIGVDWGQIRQTFRSAVHLVRLFARRYTEDDLSVVASASELETLVLKDRPRLKSLGGLDALPGLQHLGVHLAARLSDAGAVRGSMLRELHLEACKKVTTLDDIATCGDLEVLNLSDGATFPTAEPLRALTKLQDLLMSGSTKIQDGDLRPIADLPHLRELRMRSRRHYRPSVEEIQNLISERQQL</sequence>
<comment type="caution">
    <text evidence="1">The sequence shown here is derived from an EMBL/GenBank/DDBJ whole genome shotgun (WGS) entry which is preliminary data.</text>
</comment>
<evidence type="ECO:0000313" key="2">
    <source>
        <dbReference type="Proteomes" id="UP001501705"/>
    </source>
</evidence>
<keyword evidence="2" id="KW-1185">Reference proteome</keyword>
<organism evidence="1 2">
    <name type="scientific">Kribbella hippodromi</name>
    <dbReference type="NCBI Taxonomy" id="434347"/>
    <lineage>
        <taxon>Bacteria</taxon>
        <taxon>Bacillati</taxon>
        <taxon>Actinomycetota</taxon>
        <taxon>Actinomycetes</taxon>
        <taxon>Propionibacteriales</taxon>
        <taxon>Kribbellaceae</taxon>
        <taxon>Kribbella</taxon>
    </lineage>
</organism>
<reference evidence="1 2" key="1">
    <citation type="journal article" date="2019" name="Int. J. Syst. Evol. Microbiol.">
        <title>The Global Catalogue of Microorganisms (GCM) 10K type strain sequencing project: providing services to taxonomists for standard genome sequencing and annotation.</title>
        <authorList>
            <consortium name="The Broad Institute Genomics Platform"/>
            <consortium name="The Broad Institute Genome Sequencing Center for Infectious Disease"/>
            <person name="Wu L."/>
            <person name="Ma J."/>
        </authorList>
    </citation>
    <scope>NUCLEOTIDE SEQUENCE [LARGE SCALE GENOMIC DNA]</scope>
    <source>
        <strain evidence="1 2">JCM 15572</strain>
    </source>
</reference>
<protein>
    <submittedName>
        <fullName evidence="1">Uncharacterized protein</fullName>
    </submittedName>
</protein>
<dbReference type="EMBL" id="BAAAPH010000011">
    <property type="protein sequence ID" value="GAA1576717.1"/>
    <property type="molecule type" value="Genomic_DNA"/>
</dbReference>
<dbReference type="SUPFAM" id="SSF52058">
    <property type="entry name" value="L domain-like"/>
    <property type="match status" value="1"/>
</dbReference>
<name>A0ABN2DIE3_9ACTN</name>
<proteinExistence type="predicted"/>